<keyword evidence="3" id="KW-0677">Repeat</keyword>
<dbReference type="Gene3D" id="3.40.1550.20">
    <property type="entry name" value="Transcriptional regulator MraZ domain"/>
    <property type="match status" value="1"/>
</dbReference>
<dbReference type="InterPro" id="IPR037914">
    <property type="entry name" value="SpoVT-AbrB_sf"/>
</dbReference>
<comment type="subunit">
    <text evidence="7">Forms oligomers.</text>
</comment>
<dbReference type="GO" id="GO:0000976">
    <property type="term" value="F:transcription cis-regulatory region binding"/>
    <property type="evidence" value="ECO:0007669"/>
    <property type="project" value="TreeGrafter"/>
</dbReference>
<dbReference type="RefSeq" id="WP_129005471.1">
    <property type="nucleotide sequence ID" value="NZ_SDHZ01000004.1"/>
</dbReference>
<keyword evidence="2 7" id="KW-0963">Cytoplasm</keyword>
<keyword evidence="6 7" id="KW-0804">Transcription</keyword>
<feature type="domain" description="SpoVT-AbrB" evidence="8">
    <location>
        <begin position="81"/>
        <end position="124"/>
    </location>
</feature>
<dbReference type="PROSITE" id="PS51740">
    <property type="entry name" value="SPOVT_ABRB"/>
    <property type="match status" value="2"/>
</dbReference>
<dbReference type="InterPro" id="IPR007159">
    <property type="entry name" value="SpoVT-AbrB_dom"/>
</dbReference>
<gene>
    <name evidence="7 9" type="primary">mraZ</name>
    <name evidence="9" type="ORF">ESB13_19960</name>
</gene>
<keyword evidence="10" id="KW-1185">Reference proteome</keyword>
<dbReference type="Proteomes" id="UP000290545">
    <property type="component" value="Unassembled WGS sequence"/>
</dbReference>
<protein>
    <recommendedName>
        <fullName evidence="1 7">Transcriptional regulator MraZ</fullName>
    </recommendedName>
</protein>
<dbReference type="InterPro" id="IPR020603">
    <property type="entry name" value="MraZ_dom"/>
</dbReference>
<dbReference type="CDD" id="cd16321">
    <property type="entry name" value="MraZ_C"/>
    <property type="match status" value="1"/>
</dbReference>
<dbReference type="SUPFAM" id="SSF89447">
    <property type="entry name" value="AbrB/MazE/MraZ-like"/>
    <property type="match status" value="1"/>
</dbReference>
<evidence type="ECO:0000256" key="6">
    <source>
        <dbReference type="ARBA" id="ARBA00023163"/>
    </source>
</evidence>
<dbReference type="PANTHER" id="PTHR34701">
    <property type="entry name" value="TRANSCRIPTIONAL REGULATOR MRAZ"/>
    <property type="match status" value="1"/>
</dbReference>
<evidence type="ECO:0000313" key="9">
    <source>
        <dbReference type="EMBL" id="RXK81217.1"/>
    </source>
</evidence>
<proteinExistence type="inferred from homology"/>
<dbReference type="GO" id="GO:0009295">
    <property type="term" value="C:nucleoid"/>
    <property type="evidence" value="ECO:0007669"/>
    <property type="project" value="UniProtKB-SubCell"/>
</dbReference>
<organism evidence="9 10">
    <name type="scientific">Filimonas effusa</name>
    <dbReference type="NCBI Taxonomy" id="2508721"/>
    <lineage>
        <taxon>Bacteria</taxon>
        <taxon>Pseudomonadati</taxon>
        <taxon>Bacteroidota</taxon>
        <taxon>Chitinophagia</taxon>
        <taxon>Chitinophagales</taxon>
        <taxon>Chitinophagaceae</taxon>
        <taxon>Filimonas</taxon>
    </lineage>
</organism>
<evidence type="ECO:0000256" key="1">
    <source>
        <dbReference type="ARBA" id="ARBA00013860"/>
    </source>
</evidence>
<dbReference type="InterPro" id="IPR035644">
    <property type="entry name" value="MraZ_C"/>
</dbReference>
<evidence type="ECO:0000313" key="10">
    <source>
        <dbReference type="Proteomes" id="UP000290545"/>
    </source>
</evidence>
<name>A0A4Q1D1Z4_9BACT</name>
<dbReference type="NCBIfam" id="TIGR00242">
    <property type="entry name" value="division/cell wall cluster transcriptional repressor MraZ"/>
    <property type="match status" value="1"/>
</dbReference>
<evidence type="ECO:0000259" key="8">
    <source>
        <dbReference type="PROSITE" id="PS51740"/>
    </source>
</evidence>
<dbReference type="PANTHER" id="PTHR34701:SF1">
    <property type="entry name" value="TRANSCRIPTIONAL REGULATOR MRAZ"/>
    <property type="match status" value="1"/>
</dbReference>
<dbReference type="AlphaFoldDB" id="A0A4Q1D1Z4"/>
<evidence type="ECO:0000256" key="7">
    <source>
        <dbReference type="HAMAP-Rule" id="MF_01008"/>
    </source>
</evidence>
<dbReference type="GO" id="GO:0003700">
    <property type="term" value="F:DNA-binding transcription factor activity"/>
    <property type="evidence" value="ECO:0007669"/>
    <property type="project" value="UniProtKB-UniRule"/>
</dbReference>
<dbReference type="InterPro" id="IPR003444">
    <property type="entry name" value="MraZ"/>
</dbReference>
<evidence type="ECO:0000256" key="3">
    <source>
        <dbReference type="ARBA" id="ARBA00022737"/>
    </source>
</evidence>
<evidence type="ECO:0000256" key="4">
    <source>
        <dbReference type="ARBA" id="ARBA00023015"/>
    </source>
</evidence>
<comment type="caution">
    <text evidence="9">The sequence shown here is derived from an EMBL/GenBank/DDBJ whole genome shotgun (WGS) entry which is preliminary data.</text>
</comment>
<comment type="subcellular location">
    <subcellularLocation>
        <location evidence="7">Cytoplasm</location>
        <location evidence="7">Nucleoid</location>
    </subcellularLocation>
</comment>
<accession>A0A4Q1D1Z4</accession>
<reference evidence="9 10" key="1">
    <citation type="submission" date="2019-01" db="EMBL/GenBank/DDBJ databases">
        <title>Filimonas sp. strain TTM-71.</title>
        <authorList>
            <person name="Chen W.-M."/>
        </authorList>
    </citation>
    <scope>NUCLEOTIDE SEQUENCE [LARGE SCALE GENOMIC DNA]</scope>
    <source>
        <strain evidence="9 10">TTM-71</strain>
    </source>
</reference>
<feature type="domain" description="SpoVT-AbrB" evidence="8">
    <location>
        <begin position="7"/>
        <end position="52"/>
    </location>
</feature>
<keyword evidence="4 7" id="KW-0805">Transcription regulation</keyword>
<keyword evidence="5 7" id="KW-0238">DNA-binding</keyword>
<dbReference type="InterPro" id="IPR035642">
    <property type="entry name" value="MraZ_N"/>
</dbReference>
<dbReference type="InterPro" id="IPR038619">
    <property type="entry name" value="MraZ_sf"/>
</dbReference>
<dbReference type="GO" id="GO:0005737">
    <property type="term" value="C:cytoplasm"/>
    <property type="evidence" value="ECO:0007669"/>
    <property type="project" value="UniProtKB-UniRule"/>
</dbReference>
<dbReference type="EMBL" id="SDHZ01000004">
    <property type="protein sequence ID" value="RXK81217.1"/>
    <property type="molecule type" value="Genomic_DNA"/>
</dbReference>
<dbReference type="CDD" id="cd16320">
    <property type="entry name" value="MraZ_N"/>
    <property type="match status" value="1"/>
</dbReference>
<evidence type="ECO:0000256" key="2">
    <source>
        <dbReference type="ARBA" id="ARBA00022490"/>
    </source>
</evidence>
<dbReference type="Pfam" id="PF02381">
    <property type="entry name" value="MraZ"/>
    <property type="match status" value="2"/>
</dbReference>
<comment type="similarity">
    <text evidence="7">Belongs to the MraZ family.</text>
</comment>
<sequence length="154" mass="17441">MTGFLGEYEATLDAKGRFLLPAGFKKQLPEGENSFVITRGLEKCLSLYPVKSWEPIYNKISQLNDFDPKVRQFRRQFLGGATEIELDSASRLLLPPTLKEYAGLSKDIILVAATDKIEIWDAAKYKQLFEDFSPEAFSNLAQEVMAKDNVNDKQ</sequence>
<evidence type="ECO:0000256" key="5">
    <source>
        <dbReference type="ARBA" id="ARBA00023125"/>
    </source>
</evidence>
<dbReference type="HAMAP" id="MF_01008">
    <property type="entry name" value="MraZ"/>
    <property type="match status" value="1"/>
</dbReference>
<dbReference type="GO" id="GO:2000143">
    <property type="term" value="P:negative regulation of DNA-templated transcription initiation"/>
    <property type="evidence" value="ECO:0007669"/>
    <property type="project" value="TreeGrafter"/>
</dbReference>
<dbReference type="OrthoDB" id="9807753at2"/>